<sequence>MQPPFLTTGMVAAAPVRCDYGSPHVLCNSPALHTTITDCILPARHKNITNPSPALSTCHTIRNATPPMNVNNKQQIEVTSIVANNDYKEHDNNENNANSGGFVDASQLQVLKTVSSLPSTLSQPHVQCTQSAPTPSAQLFTAFMPSASTSHTVPVSKKMTKTNDAVKFSCDVYSPFHTYTNSNINEGSYGNG</sequence>
<protein>
    <submittedName>
        <fullName evidence="1">Uncharacterized protein</fullName>
    </submittedName>
</protein>
<dbReference type="AlphaFoldDB" id="A0A146M5A1"/>
<accession>A0A146M5A1</accession>
<gene>
    <name evidence="1" type="ORF">g.519</name>
</gene>
<reference evidence="1" key="1">
    <citation type="journal article" date="2016" name="Gigascience">
        <title>De novo construction of an expanded transcriptome assembly for the western tarnished plant bug, Lygus hesperus.</title>
        <authorList>
            <person name="Tassone E.E."/>
            <person name="Geib S.M."/>
            <person name="Hall B."/>
            <person name="Fabrick J.A."/>
            <person name="Brent C.S."/>
            <person name="Hull J.J."/>
        </authorList>
    </citation>
    <scope>NUCLEOTIDE SEQUENCE</scope>
</reference>
<proteinExistence type="predicted"/>
<organism evidence="1">
    <name type="scientific">Lygus hesperus</name>
    <name type="common">Western plant bug</name>
    <dbReference type="NCBI Taxonomy" id="30085"/>
    <lineage>
        <taxon>Eukaryota</taxon>
        <taxon>Metazoa</taxon>
        <taxon>Ecdysozoa</taxon>
        <taxon>Arthropoda</taxon>
        <taxon>Hexapoda</taxon>
        <taxon>Insecta</taxon>
        <taxon>Pterygota</taxon>
        <taxon>Neoptera</taxon>
        <taxon>Paraneoptera</taxon>
        <taxon>Hemiptera</taxon>
        <taxon>Heteroptera</taxon>
        <taxon>Panheteroptera</taxon>
        <taxon>Cimicomorpha</taxon>
        <taxon>Miridae</taxon>
        <taxon>Mirini</taxon>
        <taxon>Lygus</taxon>
    </lineage>
</organism>
<evidence type="ECO:0000313" key="1">
    <source>
        <dbReference type="EMBL" id="JAQ14948.1"/>
    </source>
</evidence>
<dbReference type="EMBL" id="GDHC01003681">
    <property type="protein sequence ID" value="JAQ14948.1"/>
    <property type="molecule type" value="Transcribed_RNA"/>
</dbReference>
<name>A0A146M5A1_LYGHE</name>